<dbReference type="Gene3D" id="3.90.190.20">
    <property type="entry name" value="Mur ligase, C-terminal domain"/>
    <property type="match status" value="1"/>
</dbReference>
<evidence type="ECO:0000256" key="17">
    <source>
        <dbReference type="ARBA" id="ARBA00032510"/>
    </source>
</evidence>
<evidence type="ECO:0000256" key="1">
    <source>
        <dbReference type="ARBA" id="ARBA00001946"/>
    </source>
</evidence>
<dbReference type="EC" id="6.3.2.12" evidence="6"/>
<dbReference type="Proteomes" id="UP000238348">
    <property type="component" value="Chromosome"/>
</dbReference>
<dbReference type="InterPro" id="IPR036615">
    <property type="entry name" value="Mur_ligase_C_dom_sf"/>
</dbReference>
<dbReference type="Pfam" id="PF08245">
    <property type="entry name" value="Mur_ligase_M"/>
    <property type="match status" value="1"/>
</dbReference>
<evidence type="ECO:0000256" key="14">
    <source>
        <dbReference type="ARBA" id="ARBA00022909"/>
    </source>
</evidence>
<keyword evidence="13" id="KW-0460">Magnesium</keyword>
<dbReference type="GO" id="GO:0005737">
    <property type="term" value="C:cytoplasm"/>
    <property type="evidence" value="ECO:0007669"/>
    <property type="project" value="TreeGrafter"/>
</dbReference>
<evidence type="ECO:0000256" key="3">
    <source>
        <dbReference type="ARBA" id="ARBA00004799"/>
    </source>
</evidence>
<evidence type="ECO:0000256" key="20">
    <source>
        <dbReference type="ARBA" id="ARBA00049035"/>
    </source>
</evidence>
<comment type="catalytic activity">
    <reaction evidence="19">
        <text>10-formyltetrahydrofolyl-(gamma-L-Glu)(n) + L-glutamate + ATP = 10-formyltetrahydrofolyl-(gamma-L-Glu)(n+1) + ADP + phosphate + H(+)</text>
        <dbReference type="Rhea" id="RHEA:51904"/>
        <dbReference type="Rhea" id="RHEA-COMP:13088"/>
        <dbReference type="Rhea" id="RHEA-COMP:14300"/>
        <dbReference type="ChEBI" id="CHEBI:15378"/>
        <dbReference type="ChEBI" id="CHEBI:29985"/>
        <dbReference type="ChEBI" id="CHEBI:30616"/>
        <dbReference type="ChEBI" id="CHEBI:43474"/>
        <dbReference type="ChEBI" id="CHEBI:134413"/>
        <dbReference type="ChEBI" id="CHEBI:456216"/>
        <dbReference type="EC" id="6.3.2.17"/>
    </reaction>
</comment>
<dbReference type="SUPFAM" id="SSF53623">
    <property type="entry name" value="MurD-like peptide ligases, catalytic domain"/>
    <property type="match status" value="1"/>
</dbReference>
<dbReference type="InterPro" id="IPR018109">
    <property type="entry name" value="Folylpolyglutamate_synth_CS"/>
</dbReference>
<evidence type="ECO:0000259" key="23">
    <source>
        <dbReference type="Pfam" id="PF02875"/>
    </source>
</evidence>
<comment type="cofactor">
    <cofactor evidence="1">
        <name>Mg(2+)</name>
        <dbReference type="ChEBI" id="CHEBI:18420"/>
    </cofactor>
</comment>
<evidence type="ECO:0000313" key="26">
    <source>
        <dbReference type="Proteomes" id="UP000238348"/>
    </source>
</evidence>
<evidence type="ECO:0000256" key="7">
    <source>
        <dbReference type="ARBA" id="ARBA00013025"/>
    </source>
</evidence>
<dbReference type="GO" id="GO:0005524">
    <property type="term" value="F:ATP binding"/>
    <property type="evidence" value="ECO:0007669"/>
    <property type="project" value="UniProtKB-KW"/>
</dbReference>
<dbReference type="InterPro" id="IPR036565">
    <property type="entry name" value="Mur-like_cat_sf"/>
</dbReference>
<dbReference type="GO" id="GO:0046654">
    <property type="term" value="P:tetrahydrofolate biosynthetic process"/>
    <property type="evidence" value="ECO:0007669"/>
    <property type="project" value="UniProtKB-UniPathway"/>
</dbReference>
<keyword evidence="12 22" id="KW-0067">ATP-binding</keyword>
<evidence type="ECO:0000256" key="6">
    <source>
        <dbReference type="ARBA" id="ARBA00013023"/>
    </source>
</evidence>
<dbReference type="EC" id="6.3.2.17" evidence="7"/>
<gene>
    <name evidence="25" type="ORF">SOCE26_070880</name>
</gene>
<evidence type="ECO:0000256" key="13">
    <source>
        <dbReference type="ARBA" id="ARBA00022842"/>
    </source>
</evidence>
<comment type="pathway">
    <text evidence="3">Cofactor biosynthesis; tetrahydrofolate biosynthesis; 7,8-dihydrofolate from 2-amino-4-hydroxy-6-hydroxymethyl-7,8-dihydropteridine diphosphate and 4-aminobenzoate: step 2/2.</text>
</comment>
<sequence>MTSAAPRLPALLEALGQRAPRGMVLGLDRVREALAALGDPHAAVPAVHVAGTNGKGSVCAMVESAARAAGLRTGLYTSPHLSRFAERIRVGGEPIGDAAFERALSAALTQVPSPLTFFEALTVAAFVAFRDAGVDLAVLEVGLGGRLDATNVIAAPLCTAITSIAFDHEAMLGPTLADIAREKAGILKRGAPVVLGPLPPEADAAIEAVAQAAHAGPRLRVTRAELHLERAAAHLRAAHAEGGARAGEIAVGRARAGERAVCVVGPAGRALEVELGLRGAHQAENAAVACGVAWQLAGRWPEIERALPAGLAGARWPGRLERIEAGAGHVLIDCAHNPHGAQALAAWLDEEGPGAAHTALVFGAMADKGWGEMLQTLAPRAQRRFYVTPKGRDAAPLEALRAIAPGEPIGDPHAAVARALEGSPPGGLVVVAGSIYLVGEVRSALLGIAPDPTVAL</sequence>
<evidence type="ECO:0000256" key="5">
    <source>
        <dbReference type="ARBA" id="ARBA00008276"/>
    </source>
</evidence>
<evidence type="ECO:0000256" key="12">
    <source>
        <dbReference type="ARBA" id="ARBA00022840"/>
    </source>
</evidence>
<feature type="domain" description="Mur ligase C-terminal" evidence="23">
    <location>
        <begin position="318"/>
        <end position="434"/>
    </location>
</feature>
<keyword evidence="9 22" id="KW-0436">Ligase</keyword>
<evidence type="ECO:0000256" key="21">
    <source>
        <dbReference type="ARBA" id="ARBA00049161"/>
    </source>
</evidence>
<evidence type="ECO:0000256" key="11">
    <source>
        <dbReference type="ARBA" id="ARBA00022741"/>
    </source>
</evidence>
<protein>
    <recommendedName>
        <fullName evidence="8">Dihydrofolate synthase/folylpolyglutamate synthase</fullName>
        <ecNumber evidence="6">6.3.2.12</ecNumber>
        <ecNumber evidence="7">6.3.2.17</ecNumber>
    </recommendedName>
    <alternativeName>
        <fullName evidence="17">Folylpoly-gamma-glutamate synthetase-dihydrofolate synthetase</fullName>
    </alternativeName>
    <alternativeName>
        <fullName evidence="15">Folylpolyglutamate synthetase</fullName>
    </alternativeName>
    <alternativeName>
        <fullName evidence="16">Tetrahydrofolylpolyglutamate synthase</fullName>
    </alternativeName>
</protein>
<comment type="pathway">
    <text evidence="4">Cofactor biosynthesis; tetrahydrofolylpolyglutamate biosynthesis.</text>
</comment>
<feature type="domain" description="Mur ligase central" evidence="24">
    <location>
        <begin position="49"/>
        <end position="293"/>
    </location>
</feature>
<keyword evidence="14" id="KW-0289">Folate biosynthesis</keyword>
<dbReference type="GO" id="GO:0046656">
    <property type="term" value="P:folic acid biosynthetic process"/>
    <property type="evidence" value="ECO:0007669"/>
    <property type="project" value="UniProtKB-KW"/>
</dbReference>
<dbReference type="PROSITE" id="PS01012">
    <property type="entry name" value="FOLYLPOLYGLU_SYNT_2"/>
    <property type="match status" value="1"/>
</dbReference>
<organism evidence="25 26">
    <name type="scientific">Sorangium cellulosum</name>
    <name type="common">Polyangium cellulosum</name>
    <dbReference type="NCBI Taxonomy" id="56"/>
    <lineage>
        <taxon>Bacteria</taxon>
        <taxon>Pseudomonadati</taxon>
        <taxon>Myxococcota</taxon>
        <taxon>Polyangia</taxon>
        <taxon>Polyangiales</taxon>
        <taxon>Polyangiaceae</taxon>
        <taxon>Sorangium</taxon>
    </lineage>
</organism>
<dbReference type="RefSeq" id="WP_104983949.1">
    <property type="nucleotide sequence ID" value="NZ_CP012673.1"/>
</dbReference>
<comment type="catalytic activity">
    <reaction evidence="18">
        <text>(6S)-5,6,7,8-tetrahydrofolyl-(gamma-L-Glu)(n) + L-glutamate + ATP = (6S)-5,6,7,8-tetrahydrofolyl-(gamma-L-Glu)(n+1) + ADP + phosphate + H(+)</text>
        <dbReference type="Rhea" id="RHEA:10580"/>
        <dbReference type="Rhea" id="RHEA-COMP:14738"/>
        <dbReference type="Rhea" id="RHEA-COMP:14740"/>
        <dbReference type="ChEBI" id="CHEBI:15378"/>
        <dbReference type="ChEBI" id="CHEBI:29985"/>
        <dbReference type="ChEBI" id="CHEBI:30616"/>
        <dbReference type="ChEBI" id="CHEBI:43474"/>
        <dbReference type="ChEBI" id="CHEBI:141005"/>
        <dbReference type="ChEBI" id="CHEBI:456216"/>
        <dbReference type="EC" id="6.3.2.17"/>
    </reaction>
</comment>
<dbReference type="GO" id="GO:0004326">
    <property type="term" value="F:tetrahydrofolylpolyglutamate synthase activity"/>
    <property type="evidence" value="ECO:0007669"/>
    <property type="project" value="UniProtKB-EC"/>
</dbReference>
<dbReference type="InterPro" id="IPR004101">
    <property type="entry name" value="Mur_ligase_C"/>
</dbReference>
<dbReference type="SUPFAM" id="SSF53244">
    <property type="entry name" value="MurD-like peptide ligases, peptide-binding domain"/>
    <property type="match status" value="1"/>
</dbReference>
<dbReference type="FunFam" id="3.40.1190.10:FF:000011">
    <property type="entry name" value="Folylpolyglutamate synthase/dihydrofolate synthase"/>
    <property type="match status" value="1"/>
</dbReference>
<dbReference type="EMBL" id="CP012673">
    <property type="protein sequence ID" value="AUX45594.1"/>
    <property type="molecule type" value="Genomic_DNA"/>
</dbReference>
<evidence type="ECO:0000256" key="8">
    <source>
        <dbReference type="ARBA" id="ARBA00019357"/>
    </source>
</evidence>
<evidence type="ECO:0000256" key="9">
    <source>
        <dbReference type="ARBA" id="ARBA00022598"/>
    </source>
</evidence>
<dbReference type="InterPro" id="IPR001645">
    <property type="entry name" value="Folylpolyglutamate_synth"/>
</dbReference>
<dbReference type="PANTHER" id="PTHR11136">
    <property type="entry name" value="FOLYLPOLYGLUTAMATE SYNTHASE-RELATED"/>
    <property type="match status" value="1"/>
</dbReference>
<dbReference type="InterPro" id="IPR013221">
    <property type="entry name" value="Mur_ligase_cen"/>
</dbReference>
<evidence type="ECO:0000256" key="19">
    <source>
        <dbReference type="ARBA" id="ARBA00047808"/>
    </source>
</evidence>
<keyword evidence="11 22" id="KW-0547">Nucleotide-binding</keyword>
<comment type="similarity">
    <text evidence="5 22">Belongs to the folylpolyglutamate synthase family.</text>
</comment>
<evidence type="ECO:0000256" key="22">
    <source>
        <dbReference type="PIRNR" id="PIRNR001563"/>
    </source>
</evidence>
<dbReference type="UniPathway" id="UPA00077">
    <property type="reaction ID" value="UER00157"/>
</dbReference>
<dbReference type="Pfam" id="PF02875">
    <property type="entry name" value="Mur_ligase_C"/>
    <property type="match status" value="1"/>
</dbReference>
<dbReference type="NCBIfam" id="TIGR01499">
    <property type="entry name" value="folC"/>
    <property type="match status" value="1"/>
</dbReference>
<keyword evidence="10" id="KW-0479">Metal-binding</keyword>
<dbReference type="AlphaFoldDB" id="A0A2L0F224"/>
<dbReference type="GO" id="GO:0046872">
    <property type="term" value="F:metal ion binding"/>
    <property type="evidence" value="ECO:0007669"/>
    <property type="project" value="UniProtKB-KW"/>
</dbReference>
<evidence type="ECO:0000256" key="16">
    <source>
        <dbReference type="ARBA" id="ARBA00030592"/>
    </source>
</evidence>
<evidence type="ECO:0000256" key="15">
    <source>
        <dbReference type="ARBA" id="ARBA00030048"/>
    </source>
</evidence>
<comment type="catalytic activity">
    <reaction evidence="20">
        <text>(6R)-5,10-methylenetetrahydrofolyl-(gamma-L-Glu)(n) + L-glutamate + ATP = (6R)-5,10-methylenetetrahydrofolyl-(gamma-L-Glu)(n+1) + ADP + phosphate + H(+)</text>
        <dbReference type="Rhea" id="RHEA:51912"/>
        <dbReference type="Rhea" id="RHEA-COMP:13257"/>
        <dbReference type="Rhea" id="RHEA-COMP:13258"/>
        <dbReference type="ChEBI" id="CHEBI:15378"/>
        <dbReference type="ChEBI" id="CHEBI:29985"/>
        <dbReference type="ChEBI" id="CHEBI:30616"/>
        <dbReference type="ChEBI" id="CHEBI:43474"/>
        <dbReference type="ChEBI" id="CHEBI:136572"/>
        <dbReference type="ChEBI" id="CHEBI:456216"/>
        <dbReference type="EC" id="6.3.2.17"/>
    </reaction>
</comment>
<evidence type="ECO:0000256" key="10">
    <source>
        <dbReference type="ARBA" id="ARBA00022723"/>
    </source>
</evidence>
<dbReference type="PANTHER" id="PTHR11136:SF0">
    <property type="entry name" value="DIHYDROFOLATE SYNTHETASE-RELATED"/>
    <property type="match status" value="1"/>
</dbReference>
<name>A0A2L0F224_SORCE</name>
<evidence type="ECO:0000256" key="4">
    <source>
        <dbReference type="ARBA" id="ARBA00005150"/>
    </source>
</evidence>
<evidence type="ECO:0000256" key="2">
    <source>
        <dbReference type="ARBA" id="ARBA00002714"/>
    </source>
</evidence>
<dbReference type="GO" id="GO:0008841">
    <property type="term" value="F:dihydrofolate synthase activity"/>
    <property type="evidence" value="ECO:0007669"/>
    <property type="project" value="UniProtKB-EC"/>
</dbReference>
<dbReference type="OrthoDB" id="9809356at2"/>
<dbReference type="Gene3D" id="3.40.1190.10">
    <property type="entry name" value="Mur-like, catalytic domain"/>
    <property type="match status" value="1"/>
</dbReference>
<reference evidence="25 26" key="1">
    <citation type="submission" date="2015-09" db="EMBL/GenBank/DDBJ databases">
        <title>Sorangium comparison.</title>
        <authorList>
            <person name="Zaburannyi N."/>
            <person name="Bunk B."/>
            <person name="Overmann J."/>
            <person name="Mueller R."/>
        </authorList>
    </citation>
    <scope>NUCLEOTIDE SEQUENCE [LARGE SCALE GENOMIC DNA]</scope>
    <source>
        <strain evidence="25 26">So ce26</strain>
    </source>
</reference>
<comment type="function">
    <text evidence="2">Functions in two distinct reactions of the de novo folate biosynthetic pathway. Catalyzes the addition of a glutamate residue to dihydropteroate (7,8-dihydropteroate or H2Pte) to form dihydrofolate (7,8-dihydrofolate monoglutamate or H2Pte-Glu). Also catalyzes successive additions of L-glutamate to tetrahydrofolate or 10-formyltetrahydrofolate or 5,10-methylenetetrahydrofolate, leading to folylpolyglutamate derivatives.</text>
</comment>
<dbReference type="PIRSF" id="PIRSF001563">
    <property type="entry name" value="Folylpolyglu_synth"/>
    <property type="match status" value="1"/>
</dbReference>
<comment type="catalytic activity">
    <reaction evidence="21">
        <text>7,8-dihydropteroate + L-glutamate + ATP = 7,8-dihydrofolate + ADP + phosphate + H(+)</text>
        <dbReference type="Rhea" id="RHEA:23584"/>
        <dbReference type="ChEBI" id="CHEBI:15378"/>
        <dbReference type="ChEBI" id="CHEBI:17839"/>
        <dbReference type="ChEBI" id="CHEBI:29985"/>
        <dbReference type="ChEBI" id="CHEBI:30616"/>
        <dbReference type="ChEBI" id="CHEBI:43474"/>
        <dbReference type="ChEBI" id="CHEBI:57451"/>
        <dbReference type="ChEBI" id="CHEBI:456216"/>
        <dbReference type="EC" id="6.3.2.12"/>
    </reaction>
</comment>
<evidence type="ECO:0000256" key="18">
    <source>
        <dbReference type="ARBA" id="ARBA00047493"/>
    </source>
</evidence>
<proteinExistence type="inferred from homology"/>
<evidence type="ECO:0000313" key="25">
    <source>
        <dbReference type="EMBL" id="AUX45594.1"/>
    </source>
</evidence>
<accession>A0A2L0F224</accession>
<evidence type="ECO:0000259" key="24">
    <source>
        <dbReference type="Pfam" id="PF08245"/>
    </source>
</evidence>